<feature type="domain" description="Class II aldolase/adducin N-terminal" evidence="9">
    <location>
        <begin position="8"/>
        <end position="210"/>
    </location>
</feature>
<comment type="caution">
    <text evidence="10">The sequence shown here is derived from an EMBL/GenBank/DDBJ whole genome shotgun (WGS) entry which is preliminary data.</text>
</comment>
<keyword evidence="6" id="KW-1015">Disulfide bond</keyword>
<dbReference type="InterPro" id="IPR036409">
    <property type="entry name" value="Aldolase_II/adducin_N_sf"/>
</dbReference>
<dbReference type="SUPFAM" id="SSF53067">
    <property type="entry name" value="Actin-like ATPase domain"/>
    <property type="match status" value="2"/>
</dbReference>
<dbReference type="InterPro" id="IPR001303">
    <property type="entry name" value="Aldolase_II/adducin_N"/>
</dbReference>
<evidence type="ECO:0000256" key="7">
    <source>
        <dbReference type="ARBA" id="ARBA00023308"/>
    </source>
</evidence>
<dbReference type="Pfam" id="PF02782">
    <property type="entry name" value="FGGY_C"/>
    <property type="match status" value="1"/>
</dbReference>
<evidence type="ECO:0000256" key="4">
    <source>
        <dbReference type="ARBA" id="ARBA00022777"/>
    </source>
</evidence>
<feature type="compositionally biased region" description="Basic residues" evidence="8">
    <location>
        <begin position="459"/>
        <end position="479"/>
    </location>
</feature>
<feature type="region of interest" description="Disordered" evidence="8">
    <location>
        <begin position="620"/>
        <end position="671"/>
    </location>
</feature>
<dbReference type="InterPro" id="IPR018484">
    <property type="entry name" value="FGGY_N"/>
</dbReference>
<feature type="region of interest" description="Disordered" evidence="8">
    <location>
        <begin position="12"/>
        <end position="40"/>
    </location>
</feature>
<dbReference type="CDD" id="cd07771">
    <property type="entry name" value="ASKHA_NBD_FGGY_RhaB-like"/>
    <property type="match status" value="1"/>
</dbReference>
<feature type="compositionally biased region" description="Polar residues" evidence="8">
    <location>
        <begin position="21"/>
        <end position="40"/>
    </location>
</feature>
<dbReference type="GO" id="GO:0016301">
    <property type="term" value="F:kinase activity"/>
    <property type="evidence" value="ECO:0007669"/>
    <property type="project" value="UniProtKB-KW"/>
</dbReference>
<accession>A0ABU1HVS0</accession>
<feature type="compositionally biased region" description="Basic residues" evidence="8">
    <location>
        <begin position="487"/>
        <end position="503"/>
    </location>
</feature>
<dbReference type="SMART" id="SM01007">
    <property type="entry name" value="Aldolase_II"/>
    <property type="match status" value="1"/>
</dbReference>
<keyword evidence="7" id="KW-0684">Rhamnose metabolism</keyword>
<dbReference type="NCBIfam" id="TIGR02632">
    <property type="entry name" value="RhaD_aldol-ADH"/>
    <property type="match status" value="1"/>
</dbReference>
<dbReference type="SUPFAM" id="SSF53639">
    <property type="entry name" value="AraD/HMP-PK domain-like"/>
    <property type="match status" value="1"/>
</dbReference>
<keyword evidence="11" id="KW-1185">Reference proteome</keyword>
<keyword evidence="3" id="KW-0547">Nucleotide-binding</keyword>
<evidence type="ECO:0000256" key="1">
    <source>
        <dbReference type="ARBA" id="ARBA00009156"/>
    </source>
</evidence>
<comment type="similarity">
    <text evidence="1">Belongs to the FGGY kinase family.</text>
</comment>
<organism evidence="10 11">
    <name type="scientific">Microbacterium foliorum</name>
    <dbReference type="NCBI Taxonomy" id="104336"/>
    <lineage>
        <taxon>Bacteria</taxon>
        <taxon>Bacillati</taxon>
        <taxon>Actinomycetota</taxon>
        <taxon>Actinomycetes</taxon>
        <taxon>Micrococcales</taxon>
        <taxon>Microbacteriaceae</taxon>
        <taxon>Microbacterium</taxon>
    </lineage>
</organism>
<dbReference type="SUPFAM" id="SSF51735">
    <property type="entry name" value="NAD(P)-binding Rossmann-fold domains"/>
    <property type="match status" value="1"/>
</dbReference>
<dbReference type="InterPro" id="IPR043129">
    <property type="entry name" value="ATPase_NBD"/>
</dbReference>
<evidence type="ECO:0000256" key="3">
    <source>
        <dbReference type="ARBA" id="ARBA00022741"/>
    </source>
</evidence>
<evidence type="ECO:0000256" key="5">
    <source>
        <dbReference type="ARBA" id="ARBA00022840"/>
    </source>
</evidence>
<protein>
    <submittedName>
        <fullName evidence="10">Rhamnose utilization protein RhaD (Predicted bifunctional aldolase and dehydrogenase)/sugar (Pentulose or hexulose) kinase</fullName>
    </submittedName>
</protein>
<dbReference type="InterPro" id="IPR013454">
    <property type="entry name" value="Bifunc_RhaD/ADH"/>
</dbReference>
<feature type="compositionally biased region" description="Basic residues" evidence="8">
    <location>
        <begin position="441"/>
        <end position="452"/>
    </location>
</feature>
<feature type="region of interest" description="Disordered" evidence="8">
    <location>
        <begin position="440"/>
        <end position="550"/>
    </location>
</feature>
<dbReference type="PANTHER" id="PTHR10196">
    <property type="entry name" value="SUGAR KINASE"/>
    <property type="match status" value="1"/>
</dbReference>
<evidence type="ECO:0000313" key="10">
    <source>
        <dbReference type="EMBL" id="MDR6144152.1"/>
    </source>
</evidence>
<dbReference type="Gene3D" id="3.40.50.720">
    <property type="entry name" value="NAD(P)-binding Rossmann-like Domain"/>
    <property type="match status" value="1"/>
</dbReference>
<dbReference type="InterPro" id="IPR036291">
    <property type="entry name" value="NAD(P)-bd_dom_sf"/>
</dbReference>
<dbReference type="InterPro" id="IPR018485">
    <property type="entry name" value="FGGY_C"/>
</dbReference>
<keyword evidence="5" id="KW-0067">ATP-binding</keyword>
<name>A0ABU1HVS0_9MICO</name>
<evidence type="ECO:0000259" key="9">
    <source>
        <dbReference type="SMART" id="SM01007"/>
    </source>
</evidence>
<evidence type="ECO:0000256" key="2">
    <source>
        <dbReference type="ARBA" id="ARBA00022679"/>
    </source>
</evidence>
<dbReference type="PANTHER" id="PTHR10196:SF93">
    <property type="entry name" value="L-RHAMNULOKINASE"/>
    <property type="match status" value="1"/>
</dbReference>
<dbReference type="Pfam" id="PF00370">
    <property type="entry name" value="FGGY_N"/>
    <property type="match status" value="1"/>
</dbReference>
<keyword evidence="4 10" id="KW-0418">Kinase</keyword>
<sequence length="1143" mass="124659">MTNPTAAALIERSNRLGADPKNTNYAGGNTSAKGTETDPVTGQPVELMWVKGSGGDLGTLTEQGLAVLRLDRMRALVDVYPGLDREDEMVAAFDYCLHGKGGAAPSIDTAMHGLVDAAHVDHLHPDSGIAIATAADGEELTAKIFGDKVVWVPWRRPGFQLGLDIAAIKEKNPQAIGTILGGHGITAWGDTSEEAEANSLWIIDTAAAYIEANGKADPFGGVRAGFEALPEAERRERAAALAGTIRGIASTDKPMVGHFADSDVVLDFLASDRAPELAALGTSCPDHFLRTKVKPLILDLPVTASLDEQIARLHELHTEYRADYQAYYDAHATAESPAIRGADPLIVLVPGIGMFSYGANKQTARVAGEFYVNAINVMRGAEALSTYSPISDAEKFDIEYWALEEAKLQRMPKPKSHQGRIAFVTGAASGIGKAIATRLAARGRLRRHRRPRPREGSGRCRRARKHRRRDRRRGERRRRGCDPGRAERRRARLRWRRPHRQQRRTLAVEAAARDHREGLGPPARRHGQGFVPRVEGGSPRADRPEARRRHHLHLVEELRLRRPEQHRVLGDQGRPGPPGAAAGRRARRVRHPRQRHQPRRRRARLWHLRLGLGCEPRRDLRRRRRGPRSVLREPYDPQARGRSRERRGCRLCADGPRAQPHDRSAHPGRLRRRRGVPAMTVRAVAAVDLGATSGRVMIGRIGDGRLDLELVSRFPNGPIEREDGLHWDFGALYEHVVAGLAEAVRREPDIESIGIDSWAVDYGLVKDGELLAEPFHYRDDRTVRGVAEVHAEAPFAELYGRNGLQFLPFNTLYQYRVDARLADADTALLIPDLIAFLLTGTSVAERTNASTTGLLGVESGEWDSELAERLGIPSSILPTLVDPGETIGTLRPELAERVGKELPVIAVGSHDTASAVVAAPLSTPHSAYISCGTWGLVGVELTEPVLTDAAREANFTHELGVDGRYRFLHNVTGLWLLSETVRAWETEDGTSIDLSELLTAASAVTGDVPIFDANDSSLSAPGDMPARITALLGSEAPSSRPAFARSIVESIATAFADAVQTASDLSRRELDSIHLVGGGSLNRLLCQATADRTGLPVLAGPVEATALGNVLVQARALGAAPDSLEELRALVAATHEPERFDPR</sequence>
<dbReference type="Proteomes" id="UP001249291">
    <property type="component" value="Unassembled WGS sequence"/>
</dbReference>
<proteinExistence type="inferred from homology"/>
<feature type="compositionally biased region" description="Basic residues" evidence="8">
    <location>
        <begin position="584"/>
        <end position="604"/>
    </location>
</feature>
<dbReference type="Pfam" id="PF00596">
    <property type="entry name" value="Aldolase_II"/>
    <property type="match status" value="1"/>
</dbReference>
<dbReference type="Gene3D" id="3.40.225.10">
    <property type="entry name" value="Class II aldolase/adducin N-terminal domain"/>
    <property type="match status" value="1"/>
</dbReference>
<reference evidence="10 11" key="1">
    <citation type="submission" date="2023-08" db="EMBL/GenBank/DDBJ databases">
        <title>Functional and genomic diversity of the sorghum phyllosphere microbiome.</title>
        <authorList>
            <person name="Shade A."/>
        </authorList>
    </citation>
    <scope>NUCLEOTIDE SEQUENCE [LARGE SCALE GENOMIC DNA]</scope>
    <source>
        <strain evidence="10 11">SORGH_AS_0445</strain>
    </source>
</reference>
<evidence type="ECO:0000313" key="11">
    <source>
        <dbReference type="Proteomes" id="UP001249291"/>
    </source>
</evidence>
<keyword evidence="2" id="KW-0808">Transferase</keyword>
<gene>
    <name evidence="10" type="ORF">QE375_003706</name>
</gene>
<evidence type="ECO:0000256" key="6">
    <source>
        <dbReference type="ARBA" id="ARBA00023157"/>
    </source>
</evidence>
<evidence type="ECO:0000256" key="8">
    <source>
        <dbReference type="SAM" id="MobiDB-lite"/>
    </source>
</evidence>
<feature type="region of interest" description="Disordered" evidence="8">
    <location>
        <begin position="563"/>
        <end position="604"/>
    </location>
</feature>
<dbReference type="Gene3D" id="3.30.420.40">
    <property type="match status" value="2"/>
</dbReference>
<dbReference type="InterPro" id="IPR013449">
    <property type="entry name" value="Rhamnulokinase"/>
</dbReference>
<dbReference type="EMBL" id="JAVIZQ010000001">
    <property type="protein sequence ID" value="MDR6144152.1"/>
    <property type="molecule type" value="Genomic_DNA"/>
</dbReference>